<dbReference type="EC" id="2.7.4.25" evidence="1"/>
<dbReference type="InterPro" id="IPR027417">
    <property type="entry name" value="P-loop_NTPase"/>
</dbReference>
<feature type="domain" description="Cytidylate kinase" evidence="8">
    <location>
        <begin position="31"/>
        <end position="217"/>
    </location>
</feature>
<evidence type="ECO:0000256" key="1">
    <source>
        <dbReference type="ARBA" id="ARBA00012906"/>
    </source>
</evidence>
<comment type="catalytic activity">
    <reaction evidence="7">
        <text>CMP + ATP = CDP + ADP</text>
        <dbReference type="Rhea" id="RHEA:11600"/>
        <dbReference type="ChEBI" id="CHEBI:30616"/>
        <dbReference type="ChEBI" id="CHEBI:58069"/>
        <dbReference type="ChEBI" id="CHEBI:60377"/>
        <dbReference type="ChEBI" id="CHEBI:456216"/>
        <dbReference type="EC" id="2.7.4.25"/>
    </reaction>
</comment>
<dbReference type="InterPro" id="IPR011994">
    <property type="entry name" value="Cytidylate_kinase_dom"/>
</dbReference>
<dbReference type="Pfam" id="PF02224">
    <property type="entry name" value="Cytidylate_kin"/>
    <property type="match status" value="1"/>
</dbReference>
<dbReference type="Proteomes" id="UP001150538">
    <property type="component" value="Unassembled WGS sequence"/>
</dbReference>
<comment type="catalytic activity">
    <reaction evidence="6">
        <text>dCMP + ATP = dCDP + ADP</text>
        <dbReference type="Rhea" id="RHEA:25094"/>
        <dbReference type="ChEBI" id="CHEBI:30616"/>
        <dbReference type="ChEBI" id="CHEBI:57566"/>
        <dbReference type="ChEBI" id="CHEBI:58593"/>
        <dbReference type="ChEBI" id="CHEBI:456216"/>
        <dbReference type="EC" id="2.7.4.25"/>
    </reaction>
</comment>
<evidence type="ECO:0000259" key="8">
    <source>
        <dbReference type="Pfam" id="PF02224"/>
    </source>
</evidence>
<evidence type="ECO:0000313" key="10">
    <source>
        <dbReference type="Proteomes" id="UP001150538"/>
    </source>
</evidence>
<keyword evidence="3" id="KW-0547">Nucleotide-binding</keyword>
<dbReference type="AlphaFoldDB" id="A0A9W8A1C2"/>
<sequence>MATLQAIRHNLIDRCESNVLKIKKLVDLMEVDMFTKPKVSQEVTQVISVPEMVYIMNGEDIGREIRSKYVTNAVSEVAKHPKIREAVLNKQRGLASRVNASSSLGGKSGLIIDGRDIGTVVLPFADLKIFLIASSKARALRRYLESCKNSISDCQFRKGEAEESDEYKQILQDIIVRDEADVKRKHSPLRKADDAIELDTTNMTLEQQVLKIEELVHQRM</sequence>
<dbReference type="Gene3D" id="3.40.50.300">
    <property type="entry name" value="P-loop containing nucleotide triphosphate hydrolases"/>
    <property type="match status" value="1"/>
</dbReference>
<evidence type="ECO:0000256" key="6">
    <source>
        <dbReference type="ARBA" id="ARBA00047615"/>
    </source>
</evidence>
<reference evidence="9" key="1">
    <citation type="submission" date="2022-07" db="EMBL/GenBank/DDBJ databases">
        <title>Phylogenomic reconstructions and comparative analyses of Kickxellomycotina fungi.</title>
        <authorList>
            <person name="Reynolds N.K."/>
            <person name="Stajich J.E."/>
            <person name="Barry K."/>
            <person name="Grigoriev I.V."/>
            <person name="Crous P."/>
            <person name="Smith M.E."/>
        </authorList>
    </citation>
    <scope>NUCLEOTIDE SEQUENCE</scope>
    <source>
        <strain evidence="9">NBRC 100468</strain>
    </source>
</reference>
<comment type="caution">
    <text evidence="9">The sequence shown here is derived from an EMBL/GenBank/DDBJ whole genome shotgun (WGS) entry which is preliminary data.</text>
</comment>
<name>A0A9W8A1C2_9FUNG</name>
<keyword evidence="2" id="KW-0808">Transferase</keyword>
<dbReference type="GO" id="GO:0006139">
    <property type="term" value="P:nucleobase-containing compound metabolic process"/>
    <property type="evidence" value="ECO:0007669"/>
    <property type="project" value="InterPro"/>
</dbReference>
<evidence type="ECO:0000256" key="4">
    <source>
        <dbReference type="ARBA" id="ARBA00022777"/>
    </source>
</evidence>
<accession>A0A9W8A1C2</accession>
<keyword evidence="5" id="KW-0067">ATP-binding</keyword>
<protein>
    <recommendedName>
        <fullName evidence="1">(d)CMP kinase</fullName>
        <ecNumber evidence="1">2.7.4.25</ecNumber>
    </recommendedName>
</protein>
<dbReference type="SUPFAM" id="SSF52540">
    <property type="entry name" value="P-loop containing nucleoside triphosphate hydrolases"/>
    <property type="match status" value="1"/>
</dbReference>
<dbReference type="GO" id="GO:0005524">
    <property type="term" value="F:ATP binding"/>
    <property type="evidence" value="ECO:0007669"/>
    <property type="project" value="UniProtKB-KW"/>
</dbReference>
<dbReference type="CDD" id="cd02020">
    <property type="entry name" value="CMPK"/>
    <property type="match status" value="1"/>
</dbReference>
<evidence type="ECO:0000256" key="3">
    <source>
        <dbReference type="ARBA" id="ARBA00022741"/>
    </source>
</evidence>
<evidence type="ECO:0000256" key="5">
    <source>
        <dbReference type="ARBA" id="ARBA00022840"/>
    </source>
</evidence>
<dbReference type="OrthoDB" id="10263145at2759"/>
<keyword evidence="4" id="KW-0418">Kinase</keyword>
<dbReference type="GO" id="GO:0036431">
    <property type="term" value="F:dCMP kinase activity"/>
    <property type="evidence" value="ECO:0007669"/>
    <property type="project" value="InterPro"/>
</dbReference>
<keyword evidence="10" id="KW-1185">Reference proteome</keyword>
<gene>
    <name evidence="9" type="ORF">H4219_002348</name>
</gene>
<evidence type="ECO:0000256" key="2">
    <source>
        <dbReference type="ARBA" id="ARBA00022679"/>
    </source>
</evidence>
<evidence type="ECO:0000256" key="7">
    <source>
        <dbReference type="ARBA" id="ARBA00048478"/>
    </source>
</evidence>
<evidence type="ECO:0000313" key="9">
    <source>
        <dbReference type="EMBL" id="KAJ1918809.1"/>
    </source>
</evidence>
<dbReference type="EMBL" id="JANBPU010000037">
    <property type="protein sequence ID" value="KAJ1918809.1"/>
    <property type="molecule type" value="Genomic_DNA"/>
</dbReference>
<proteinExistence type="predicted"/>
<organism evidence="9 10">
    <name type="scientific">Mycoemilia scoparia</name>
    <dbReference type="NCBI Taxonomy" id="417184"/>
    <lineage>
        <taxon>Eukaryota</taxon>
        <taxon>Fungi</taxon>
        <taxon>Fungi incertae sedis</taxon>
        <taxon>Zoopagomycota</taxon>
        <taxon>Kickxellomycotina</taxon>
        <taxon>Kickxellomycetes</taxon>
        <taxon>Kickxellales</taxon>
        <taxon>Kickxellaceae</taxon>
        <taxon>Mycoemilia</taxon>
    </lineage>
</organism>